<dbReference type="RefSeq" id="WP_096408801.1">
    <property type="nucleotide sequence ID" value="NZ_AP014598.1"/>
</dbReference>
<evidence type="ECO:0000313" key="1">
    <source>
        <dbReference type="EMBL" id="BAU18881.1"/>
    </source>
</evidence>
<name>A0A0T7AP87_PREIN</name>
<dbReference type="AlphaFoldDB" id="A0A0T7AP87"/>
<gene>
    <name evidence="1" type="ORF">PIOMA14_II_0376</name>
</gene>
<accession>A0A0T7AP87</accession>
<protein>
    <submittedName>
        <fullName evidence="1">Uncharacterized protein</fullName>
    </submittedName>
</protein>
<dbReference type="EMBL" id="AP014598">
    <property type="protein sequence ID" value="BAU18881.1"/>
    <property type="molecule type" value="Genomic_DNA"/>
</dbReference>
<reference evidence="1 2" key="1">
    <citation type="journal article" date="2016" name="DNA Res.">
        <title>The complete genome sequencing of Prevotella intermedia strain OMA14 and a subsequent fine-scale, intra-species genomic comparison reveal an unusual amplification of conjugative and mobile transposons and identify a novel Prevotella-lineage-specific repeat.</title>
        <authorList>
            <person name="Naito M."/>
            <person name="Ogura Y."/>
            <person name="Itoh T."/>
            <person name="Shoji M."/>
            <person name="Okamoto M."/>
            <person name="Hayashi T."/>
            <person name="Nakayama K."/>
        </authorList>
    </citation>
    <scope>NUCLEOTIDE SEQUENCE [LARGE SCALE GENOMIC DNA]</scope>
    <source>
        <strain evidence="1 2">OMA14</strain>
    </source>
</reference>
<organism evidence="1 2">
    <name type="scientific">Prevotella intermedia</name>
    <dbReference type="NCBI Taxonomy" id="28131"/>
    <lineage>
        <taxon>Bacteria</taxon>
        <taxon>Pseudomonadati</taxon>
        <taxon>Bacteroidota</taxon>
        <taxon>Bacteroidia</taxon>
        <taxon>Bacteroidales</taxon>
        <taxon>Prevotellaceae</taxon>
        <taxon>Prevotella</taxon>
    </lineage>
</organism>
<sequence length="136" mass="16255">MVMALFRVFYGWAKINKIRKKEAISVIFENDGGFEKNDKKVKLYQNTVYTRFQTEDELKDAEHSNRTFTEYSIYLDDKQIKGSLKRALEVNFLADKNNVSEEVRKKIRSLLEKDFLLNHRGYKEPNIFQTSLDFKW</sequence>
<dbReference type="Proteomes" id="UP000217431">
    <property type="component" value="Chromosome II"/>
</dbReference>
<evidence type="ECO:0000313" key="2">
    <source>
        <dbReference type="Proteomes" id="UP000217431"/>
    </source>
</evidence>
<proteinExistence type="predicted"/>